<keyword evidence="1" id="KW-0812">Transmembrane</keyword>
<reference evidence="2" key="1">
    <citation type="journal article" date="2020" name="Nature">
        <title>Giant virus diversity and host interactions through global metagenomics.</title>
        <authorList>
            <person name="Schulz F."/>
            <person name="Roux S."/>
            <person name="Paez-Espino D."/>
            <person name="Jungbluth S."/>
            <person name="Walsh D.A."/>
            <person name="Denef V.J."/>
            <person name="McMahon K.D."/>
            <person name="Konstantinidis K.T."/>
            <person name="Eloe-Fadrosh E.A."/>
            <person name="Kyrpides N.C."/>
            <person name="Woyke T."/>
        </authorList>
    </citation>
    <scope>NUCLEOTIDE SEQUENCE</scope>
    <source>
        <strain evidence="2">GVMAG-S-3300013094-100</strain>
    </source>
</reference>
<keyword evidence="1" id="KW-1133">Transmembrane helix</keyword>
<feature type="transmembrane region" description="Helical" evidence="1">
    <location>
        <begin position="41"/>
        <end position="59"/>
    </location>
</feature>
<feature type="transmembrane region" description="Helical" evidence="1">
    <location>
        <begin position="17"/>
        <end position="35"/>
    </location>
</feature>
<dbReference type="AlphaFoldDB" id="A0A6C0KVW5"/>
<name>A0A6C0KVW5_9ZZZZ</name>
<evidence type="ECO:0000313" key="2">
    <source>
        <dbReference type="EMBL" id="QHU20827.1"/>
    </source>
</evidence>
<evidence type="ECO:0000256" key="1">
    <source>
        <dbReference type="SAM" id="Phobius"/>
    </source>
</evidence>
<organism evidence="2">
    <name type="scientific">viral metagenome</name>
    <dbReference type="NCBI Taxonomy" id="1070528"/>
    <lineage>
        <taxon>unclassified sequences</taxon>
        <taxon>metagenomes</taxon>
        <taxon>organismal metagenomes</taxon>
    </lineage>
</organism>
<dbReference type="EMBL" id="MN740975">
    <property type="protein sequence ID" value="QHU20827.1"/>
    <property type="molecule type" value="Genomic_DNA"/>
</dbReference>
<proteinExistence type="predicted"/>
<keyword evidence="1" id="KW-0472">Membrane</keyword>
<sequence length="82" mass="8456">MDTSFDFKEMITRLVKYLIEGLVVAIVAAILPSKSLTGSEIALLALVAASIFSILDLLAPSIGSSTRTGVGLGLGFQMAGAL</sequence>
<protein>
    <submittedName>
        <fullName evidence="2">Uncharacterized protein</fullName>
    </submittedName>
</protein>
<accession>A0A6C0KVW5</accession>